<dbReference type="AlphaFoldDB" id="A0A7G1P411"/>
<sequence>MEPLLSLVLSTVGTVASGALSGAGGEMGRRTSERLYGLLSRARTADGGAGSGSGGGEEQPTLPVTEQERTAAALRLVEFARRSPEFARDVAEWAREASWLTPRAVPAVAGGASRPQMLPPATAVFTDREDVIAWITTLLNDADPVPGAPTIATLTGPGGIGKTAVAVQCAYALRERFPDGILFVDLAGASAGTALPPSDVLARFLERLGVPPAMVPGDEARQRDLFRDCTADRRMMVVLDNAYADAQVVPLLPASPGCLVLVTSRHRLGRLVAEHGARPRVLGPLSTADSVLLLRRVAGSERAAAPDAVVQAVAGAAGGVPLALCTTGAGLAVREHLAWERVARQLSERIHGHGQVQGQVQGQVPCQGGDDAMRSGSGDDPDGPFDPVRHAQDASYSELTPECAAFYRAIAGWAWPTVTVMCAAHAAGVQEDRARELLEQLARVHLLEEVGEERYRFHDLARAHARELAVAEDGHGRMSAGVRRVAVAQLRWAAEADFRVMPLRWRLGPAYRALVLPQDRDPADGKRALAELRRERENLAAVIRAADHHGFDDLVWQLCEAMWGLHLLLGFHAQWIDTHLLGVAAARRCAAEFGDRRAVGRMLVQLAFGQMGAGRADDAEETLAEAVVADEACGHHRGRASAVEALGLLRLKRWKYAEAQRCFEEAREILGRIREGDDGWEDLPRATALLEHHIGRARTKQRHFAEALARLNDALVRFRRLPDGGDAYNEGRVYMSLGEVHLDAGDPDLARVCLDKAVEAMETAGAGLQLAVAFESRARCHRLSDRPAEAAEDLRTAAVHYEANGDRVGAERIRTGLAELEA</sequence>
<dbReference type="KEGG" id="sgm:GCM10017557_45910"/>
<protein>
    <submittedName>
        <fullName evidence="2">Uncharacterized protein</fullName>
    </submittedName>
</protein>
<evidence type="ECO:0000313" key="2">
    <source>
        <dbReference type="EMBL" id="BCL29732.1"/>
    </source>
</evidence>
<gene>
    <name evidence="2" type="ORF">GCM10017557_45910</name>
</gene>
<dbReference type="RefSeq" id="WP_246596479.1">
    <property type="nucleotide sequence ID" value="NZ_AP023440.1"/>
</dbReference>
<dbReference type="SMART" id="SM00028">
    <property type="entry name" value="TPR"/>
    <property type="match status" value="5"/>
</dbReference>
<reference evidence="2 3" key="1">
    <citation type="journal article" date="2014" name="Int. J. Syst. Evol. Microbiol.">
        <title>Complete genome sequence of Corynebacterium casei LMG S-19264T (=DSM 44701T), isolated from a smear-ripened cheese.</title>
        <authorList>
            <consortium name="US DOE Joint Genome Institute (JGI-PGF)"/>
            <person name="Walter F."/>
            <person name="Albersmeier A."/>
            <person name="Kalinowski J."/>
            <person name="Ruckert C."/>
        </authorList>
    </citation>
    <scope>NUCLEOTIDE SEQUENCE [LARGE SCALE GENOMIC DNA]</scope>
    <source>
        <strain evidence="2 3">JCM 4677</strain>
    </source>
</reference>
<evidence type="ECO:0000256" key="1">
    <source>
        <dbReference type="SAM" id="MobiDB-lite"/>
    </source>
</evidence>
<dbReference type="SUPFAM" id="SSF52540">
    <property type="entry name" value="P-loop containing nucleoside triphosphate hydrolases"/>
    <property type="match status" value="1"/>
</dbReference>
<dbReference type="Pfam" id="PF13424">
    <property type="entry name" value="TPR_12"/>
    <property type="match status" value="1"/>
</dbReference>
<organism evidence="2 3">
    <name type="scientific">Streptomyces aurantiacus</name>
    <dbReference type="NCBI Taxonomy" id="47760"/>
    <lineage>
        <taxon>Bacteria</taxon>
        <taxon>Bacillati</taxon>
        <taxon>Actinomycetota</taxon>
        <taxon>Actinomycetes</taxon>
        <taxon>Kitasatosporales</taxon>
        <taxon>Streptomycetaceae</taxon>
        <taxon>Streptomyces</taxon>
        <taxon>Streptomyces aurantiacus group</taxon>
    </lineage>
</organism>
<dbReference type="Proteomes" id="UP000516444">
    <property type="component" value="Chromosome"/>
</dbReference>
<dbReference type="PRINTS" id="PR00364">
    <property type="entry name" value="DISEASERSIST"/>
</dbReference>
<dbReference type="InterPro" id="IPR011990">
    <property type="entry name" value="TPR-like_helical_dom_sf"/>
</dbReference>
<dbReference type="InterPro" id="IPR019734">
    <property type="entry name" value="TPR_rpt"/>
</dbReference>
<keyword evidence="3" id="KW-1185">Reference proteome</keyword>
<feature type="compositionally biased region" description="Gly residues" evidence="1">
    <location>
        <begin position="47"/>
        <end position="57"/>
    </location>
</feature>
<feature type="region of interest" description="Disordered" evidence="1">
    <location>
        <begin position="44"/>
        <end position="66"/>
    </location>
</feature>
<dbReference type="InterPro" id="IPR027417">
    <property type="entry name" value="P-loop_NTPase"/>
</dbReference>
<name>A0A7G1P411_9ACTN</name>
<evidence type="ECO:0000313" key="3">
    <source>
        <dbReference type="Proteomes" id="UP000516444"/>
    </source>
</evidence>
<proteinExistence type="predicted"/>
<feature type="region of interest" description="Disordered" evidence="1">
    <location>
        <begin position="352"/>
        <end position="390"/>
    </location>
</feature>
<dbReference type="SUPFAM" id="SSF48452">
    <property type="entry name" value="TPR-like"/>
    <property type="match status" value="1"/>
</dbReference>
<dbReference type="PANTHER" id="PTHR47691:SF3">
    <property type="entry name" value="HTH-TYPE TRANSCRIPTIONAL REGULATOR RV0890C-RELATED"/>
    <property type="match status" value="1"/>
</dbReference>
<dbReference type="GO" id="GO:0043531">
    <property type="term" value="F:ADP binding"/>
    <property type="evidence" value="ECO:0007669"/>
    <property type="project" value="InterPro"/>
</dbReference>
<dbReference type="Gene3D" id="1.25.40.10">
    <property type="entry name" value="Tetratricopeptide repeat domain"/>
    <property type="match status" value="2"/>
</dbReference>
<feature type="compositionally biased region" description="Low complexity" evidence="1">
    <location>
        <begin position="353"/>
        <end position="369"/>
    </location>
</feature>
<dbReference type="EMBL" id="AP023440">
    <property type="protein sequence ID" value="BCL29732.1"/>
    <property type="molecule type" value="Genomic_DNA"/>
</dbReference>
<dbReference type="PANTHER" id="PTHR47691">
    <property type="entry name" value="REGULATOR-RELATED"/>
    <property type="match status" value="1"/>
</dbReference>
<accession>A0A7G1P411</accession>
<dbReference type="Gene3D" id="3.40.50.300">
    <property type="entry name" value="P-loop containing nucleotide triphosphate hydrolases"/>
    <property type="match status" value="1"/>
</dbReference>